<sequence>MGLALLLIFNIGIQVTGFVSEKVALSTFRLLITLVGKWFAMTRVTHVAVWNGEEGGSSA</sequence>
<dbReference type="AlphaFoldDB" id="A0A4E0QPJ9"/>
<reference evidence="1 2" key="1">
    <citation type="journal article" date="2016" name="Front. Microbiol.">
        <title>Single-Cell (Meta-)Genomics of a Dimorphic Candidatus Thiomargarita nelsonii Reveals Genomic Plasticity.</title>
        <authorList>
            <person name="Flood B.E."/>
            <person name="Fliss P."/>
            <person name="Jones D.S."/>
            <person name="Dick G.J."/>
            <person name="Jain S."/>
            <person name="Kaster A.K."/>
            <person name="Winkel M."/>
            <person name="Mussmann M."/>
            <person name="Bailey J."/>
        </authorList>
    </citation>
    <scope>NUCLEOTIDE SEQUENCE [LARGE SCALE GENOMIC DNA]</scope>
    <source>
        <strain evidence="1">Hydrate Ridge</strain>
    </source>
</reference>
<keyword evidence="2" id="KW-1185">Reference proteome</keyword>
<gene>
    <name evidence="1" type="ORF">PN36_12700</name>
</gene>
<dbReference type="Proteomes" id="UP000030428">
    <property type="component" value="Unassembled WGS sequence"/>
</dbReference>
<organism evidence="1 2">
    <name type="scientific">Candidatus Thiomargarita nelsonii</name>
    <dbReference type="NCBI Taxonomy" id="1003181"/>
    <lineage>
        <taxon>Bacteria</taxon>
        <taxon>Pseudomonadati</taxon>
        <taxon>Pseudomonadota</taxon>
        <taxon>Gammaproteobacteria</taxon>
        <taxon>Thiotrichales</taxon>
        <taxon>Thiotrichaceae</taxon>
        <taxon>Thiomargarita</taxon>
    </lineage>
</organism>
<protein>
    <submittedName>
        <fullName evidence="1">Uncharacterized protein</fullName>
    </submittedName>
</protein>
<name>A0A4E0QPJ9_9GAMM</name>
<proteinExistence type="predicted"/>
<dbReference type="EMBL" id="JSZA02000040">
    <property type="protein sequence ID" value="TGO03099.1"/>
    <property type="molecule type" value="Genomic_DNA"/>
</dbReference>
<comment type="caution">
    <text evidence="1">The sequence shown here is derived from an EMBL/GenBank/DDBJ whole genome shotgun (WGS) entry which is preliminary data.</text>
</comment>
<evidence type="ECO:0000313" key="1">
    <source>
        <dbReference type="EMBL" id="TGO03099.1"/>
    </source>
</evidence>
<evidence type="ECO:0000313" key="2">
    <source>
        <dbReference type="Proteomes" id="UP000030428"/>
    </source>
</evidence>
<accession>A0A4E0QPJ9</accession>